<dbReference type="PANTHER" id="PTHR44067">
    <property type="entry name" value="S-ADENOSYL-L-METHIONINE-DEPENDENT METHYLTRANSFERASE SUPERFAMILY PROTEIN-RELATED"/>
    <property type="match status" value="1"/>
</dbReference>
<keyword evidence="5" id="KW-0812">Transmembrane</keyword>
<evidence type="ECO:0008006" key="10">
    <source>
        <dbReference type="Google" id="ProtNLM"/>
    </source>
</evidence>
<evidence type="ECO:0000256" key="3">
    <source>
        <dbReference type="ARBA" id="ARBA00022603"/>
    </source>
</evidence>
<comment type="subcellular location">
    <subcellularLocation>
        <location evidence="7">Endomembrane system</location>
        <topology evidence="7">Single-pass membrane protein</topology>
    </subcellularLocation>
    <subcellularLocation>
        <location evidence="1">Membrane</location>
        <topology evidence="1">Single-pass type II membrane protein</topology>
    </subcellularLocation>
</comment>
<dbReference type="AlphaFoldDB" id="A0A6N2MB56"/>
<proteinExistence type="inferred from homology"/>
<dbReference type="SUPFAM" id="SSF53335">
    <property type="entry name" value="S-adenosyl-L-methionine-dependent methyltransferases"/>
    <property type="match status" value="1"/>
</dbReference>
<reference evidence="9" key="1">
    <citation type="submission" date="2019-03" db="EMBL/GenBank/DDBJ databases">
        <authorList>
            <person name="Mank J."/>
            <person name="Almeida P."/>
        </authorList>
    </citation>
    <scope>NUCLEOTIDE SEQUENCE</scope>
    <source>
        <strain evidence="9">78183</strain>
    </source>
</reference>
<dbReference type="Pfam" id="PF03141">
    <property type="entry name" value="Methyltransf_29"/>
    <property type="match status" value="1"/>
</dbReference>
<evidence type="ECO:0000256" key="6">
    <source>
        <dbReference type="ARBA" id="ARBA00023180"/>
    </source>
</evidence>
<dbReference type="InterPro" id="IPR029063">
    <property type="entry name" value="SAM-dependent_MTases_sf"/>
</dbReference>
<gene>
    <name evidence="9" type="ORF">SVIM_LOCUS328250</name>
</gene>
<dbReference type="EMBL" id="CAADRP010001708">
    <property type="protein sequence ID" value="VFU49713.1"/>
    <property type="molecule type" value="Genomic_DNA"/>
</dbReference>
<keyword evidence="6" id="KW-0325">Glycoprotein</keyword>
<accession>A0A6N2MB56</accession>
<evidence type="ECO:0000256" key="1">
    <source>
        <dbReference type="ARBA" id="ARBA00004606"/>
    </source>
</evidence>
<dbReference type="PANTHER" id="PTHR44067:SF5">
    <property type="entry name" value="EXPRESSED PROTEIN"/>
    <property type="match status" value="1"/>
</dbReference>
<keyword evidence="4" id="KW-0808">Transferase</keyword>
<evidence type="ECO:0000256" key="8">
    <source>
        <dbReference type="SAM" id="MobiDB-lite"/>
    </source>
</evidence>
<organism evidence="9">
    <name type="scientific">Salix viminalis</name>
    <name type="common">Common osier</name>
    <name type="synonym">Basket willow</name>
    <dbReference type="NCBI Taxonomy" id="40686"/>
    <lineage>
        <taxon>Eukaryota</taxon>
        <taxon>Viridiplantae</taxon>
        <taxon>Streptophyta</taxon>
        <taxon>Embryophyta</taxon>
        <taxon>Tracheophyta</taxon>
        <taxon>Spermatophyta</taxon>
        <taxon>Magnoliopsida</taxon>
        <taxon>eudicotyledons</taxon>
        <taxon>Gunneridae</taxon>
        <taxon>Pentapetalae</taxon>
        <taxon>rosids</taxon>
        <taxon>fabids</taxon>
        <taxon>Malpighiales</taxon>
        <taxon>Salicaceae</taxon>
        <taxon>Saliceae</taxon>
        <taxon>Salix</taxon>
    </lineage>
</organism>
<evidence type="ECO:0000256" key="4">
    <source>
        <dbReference type="ARBA" id="ARBA00022679"/>
    </source>
</evidence>
<dbReference type="InterPro" id="IPR004159">
    <property type="entry name" value="Put_SAM_MeTrfase"/>
</dbReference>
<keyword evidence="3" id="KW-0489">Methyltransferase</keyword>
<evidence type="ECO:0000256" key="5">
    <source>
        <dbReference type="ARBA" id="ARBA00022968"/>
    </source>
</evidence>
<dbReference type="GO" id="GO:0008168">
    <property type="term" value="F:methyltransferase activity"/>
    <property type="evidence" value="ECO:0007669"/>
    <property type="project" value="UniProtKB-KW"/>
</dbReference>
<dbReference type="InterPro" id="IPR053223">
    <property type="entry name" value="Prob_Methyltransferase"/>
</dbReference>
<sequence>MGFSMGLNLPWWPPTSFPFTIFLPLFNLPSPQLNNQSLTTFSTNSTPYAPPSAISRATKPPSVNPSPTTTKPSIPQDLLLYSHLSSIASACHNHPDLLHKYMTYTPYSLCPLDSDLLAESLILHGCHPLPRRRCFSKTPPKPPSSLPHNPFPSSFLDSNVIWNKYPSCKSFSCLAKQSPGLGFDLNTEISKFMTYKTELDLPIPQLLQVAKSANSVIRLGIDIGGATGTFAARMKQYNVTVVTTTMNFNVPNNEVVAMRGLVPLHVPLQQRLPVFDGVVDLVRCAHAVNRWIPLTMMEFLFYDVDRVLRGGGYLWFDHFFSRRMDLSKVFGPLIGKLGYKKVKWAVGNKTDSSGLKNEEVYLTALLQKPRLALGDEFIRIMMYGKWTIRKEKHIRSILSADWLIMGHNRQPFSRLDLVYMEDAVLCLSNEANMVTGTNVDKEQKVRNDLALCMWYPNLKRKNVWNPCKLKSKARGL</sequence>
<protein>
    <recommendedName>
        <fullName evidence="10">Methyltransferase type 11 domain-containing protein</fullName>
    </recommendedName>
</protein>
<name>A0A6N2MB56_SALVM</name>
<evidence type="ECO:0000256" key="7">
    <source>
        <dbReference type="ARBA" id="ARBA00037847"/>
    </source>
</evidence>
<evidence type="ECO:0000256" key="2">
    <source>
        <dbReference type="ARBA" id="ARBA00008361"/>
    </source>
</evidence>
<feature type="region of interest" description="Disordered" evidence="8">
    <location>
        <begin position="39"/>
        <end position="71"/>
    </location>
</feature>
<dbReference type="GO" id="GO:0016020">
    <property type="term" value="C:membrane"/>
    <property type="evidence" value="ECO:0007669"/>
    <property type="project" value="UniProtKB-SubCell"/>
</dbReference>
<comment type="similarity">
    <text evidence="2">Belongs to the methyltransferase superfamily.</text>
</comment>
<dbReference type="GO" id="GO:0032259">
    <property type="term" value="P:methylation"/>
    <property type="evidence" value="ECO:0007669"/>
    <property type="project" value="UniProtKB-KW"/>
</dbReference>
<dbReference type="GO" id="GO:0012505">
    <property type="term" value="C:endomembrane system"/>
    <property type="evidence" value="ECO:0007669"/>
    <property type="project" value="UniProtKB-SubCell"/>
</dbReference>
<evidence type="ECO:0000313" key="9">
    <source>
        <dbReference type="EMBL" id="VFU49713.1"/>
    </source>
</evidence>
<keyword evidence="5" id="KW-0735">Signal-anchor</keyword>